<proteinExistence type="predicted"/>
<gene>
    <name evidence="1" type="ORF">GGD41_001277</name>
</gene>
<dbReference type="Proteomes" id="UP000572540">
    <property type="component" value="Unassembled WGS sequence"/>
</dbReference>
<evidence type="ECO:0000313" key="1">
    <source>
        <dbReference type="EMBL" id="NYH14049.1"/>
    </source>
</evidence>
<dbReference type="RefSeq" id="WP_179709221.1">
    <property type="nucleotide sequence ID" value="NZ_JACCAU010000001.1"/>
</dbReference>
<name>A0A7Y9W4H9_9BURK</name>
<protein>
    <submittedName>
        <fullName evidence="1">Uncharacterized protein</fullName>
    </submittedName>
</protein>
<sequence>MSDGEEVFAGRFDALAGRLADASPAPLLVRFNASFEGAGDTSDLAWFFAWTLIGKTGLARRLRLSQPSRQLLPSGQCASSSIC</sequence>
<reference evidence="1 2" key="1">
    <citation type="submission" date="2020-07" db="EMBL/GenBank/DDBJ databases">
        <title>Exploring microbial biodiversity for novel pathways involved in the catabolism of aromatic compounds derived from lignin.</title>
        <authorList>
            <person name="Elkins J."/>
        </authorList>
    </citation>
    <scope>NUCLEOTIDE SEQUENCE [LARGE SCALE GENOMIC DNA]</scope>
    <source>
        <strain evidence="1 2">H2C3B</strain>
    </source>
</reference>
<evidence type="ECO:0000313" key="2">
    <source>
        <dbReference type="Proteomes" id="UP000572540"/>
    </source>
</evidence>
<dbReference type="EMBL" id="JACCAU010000001">
    <property type="protein sequence ID" value="NYH14049.1"/>
    <property type="molecule type" value="Genomic_DNA"/>
</dbReference>
<organism evidence="1 2">
    <name type="scientific">Paraburkholderia bryophila</name>
    <dbReference type="NCBI Taxonomy" id="420952"/>
    <lineage>
        <taxon>Bacteria</taxon>
        <taxon>Pseudomonadati</taxon>
        <taxon>Pseudomonadota</taxon>
        <taxon>Betaproteobacteria</taxon>
        <taxon>Burkholderiales</taxon>
        <taxon>Burkholderiaceae</taxon>
        <taxon>Paraburkholderia</taxon>
    </lineage>
</organism>
<accession>A0A7Y9W4H9</accession>
<comment type="caution">
    <text evidence="1">The sequence shown here is derived from an EMBL/GenBank/DDBJ whole genome shotgun (WGS) entry which is preliminary data.</text>
</comment>
<dbReference type="AlphaFoldDB" id="A0A7Y9W4H9"/>